<evidence type="ECO:0000256" key="2">
    <source>
        <dbReference type="ARBA" id="ARBA00022884"/>
    </source>
</evidence>
<dbReference type="GeneID" id="76609378"/>
<dbReference type="RefSeq" id="WP_067156574.1">
    <property type="nucleotide sequence ID" value="NZ_CP014864.1"/>
</dbReference>
<gene>
    <name evidence="7" type="ORF">A3224_15210</name>
    <name evidence="8" type="ORF">OQJ68_09160</name>
</gene>
<evidence type="ECO:0000256" key="3">
    <source>
        <dbReference type="ARBA" id="ARBA00023125"/>
    </source>
</evidence>
<dbReference type="InterPro" id="IPR025708">
    <property type="entry name" value="HSP15"/>
</dbReference>
<evidence type="ECO:0000256" key="5">
    <source>
        <dbReference type="SAM" id="MobiDB-lite"/>
    </source>
</evidence>
<dbReference type="Gene3D" id="3.10.290.10">
    <property type="entry name" value="RNA-binding S4 domain"/>
    <property type="match status" value="1"/>
</dbReference>
<dbReference type="SUPFAM" id="SSF55174">
    <property type="entry name" value="Alpha-L RNA-binding motif"/>
    <property type="match status" value="1"/>
</dbReference>
<dbReference type="Proteomes" id="UP000076077">
    <property type="component" value="Chromosome"/>
</dbReference>
<dbReference type="Proteomes" id="UP001209730">
    <property type="component" value="Unassembled WGS sequence"/>
</dbReference>
<evidence type="ECO:0000313" key="7">
    <source>
        <dbReference type="EMBL" id="AMX03756.1"/>
    </source>
</evidence>
<protein>
    <recommendedName>
        <fullName evidence="4">Heat shock protein 15</fullName>
    </recommendedName>
</protein>
<reference evidence="8" key="3">
    <citation type="submission" date="2022-11" db="EMBL/GenBank/DDBJ databases">
        <title>Chitin-degrading and fungicidal potential of chitinolytic bacterial strains from marine environment of the Pacific Ocean regions.</title>
        <authorList>
            <person name="Pentekhina I."/>
            <person name="Nedashkovskaya O."/>
            <person name="Seitkalieva A."/>
            <person name="Podvolotskaya A."/>
            <person name="Tekutyeva L."/>
            <person name="Balabanova L."/>
        </authorList>
    </citation>
    <scope>NUCLEOTIDE SEQUENCE</scope>
    <source>
        <strain evidence="8">KMM 6838</strain>
    </source>
</reference>
<dbReference type="CDD" id="cd00165">
    <property type="entry name" value="S4"/>
    <property type="match status" value="1"/>
</dbReference>
<keyword evidence="9" id="KW-1185">Reference proteome</keyword>
<evidence type="ECO:0000256" key="1">
    <source>
        <dbReference type="ARBA" id="ARBA00008396"/>
    </source>
</evidence>
<feature type="compositionally biased region" description="Basic and acidic residues" evidence="5">
    <location>
        <begin position="86"/>
        <end position="97"/>
    </location>
</feature>
<keyword evidence="2 4" id="KW-0694">RNA-binding</keyword>
<dbReference type="InterPro" id="IPR002942">
    <property type="entry name" value="S4_RNA-bd"/>
</dbReference>
<dbReference type="KEGG" id="mthd:A3224_15210"/>
<dbReference type="InterPro" id="IPR036986">
    <property type="entry name" value="S4_RNA-bd_sf"/>
</dbReference>
<evidence type="ECO:0000313" key="9">
    <source>
        <dbReference type="Proteomes" id="UP000076077"/>
    </source>
</evidence>
<organism evidence="7 9">
    <name type="scientific">Microbulbifer thermotolerans</name>
    <dbReference type="NCBI Taxonomy" id="252514"/>
    <lineage>
        <taxon>Bacteria</taxon>
        <taxon>Pseudomonadati</taxon>
        <taxon>Pseudomonadota</taxon>
        <taxon>Gammaproteobacteria</taxon>
        <taxon>Cellvibrionales</taxon>
        <taxon>Microbulbiferaceae</taxon>
        <taxon>Microbulbifer</taxon>
    </lineage>
</organism>
<dbReference type="OrthoDB" id="9797176at2"/>
<reference evidence="9" key="2">
    <citation type="submission" date="2016-03" db="EMBL/GenBank/DDBJ databases">
        <authorList>
            <person name="Lee Y.-S."/>
            <person name="Choi Y.-L."/>
        </authorList>
    </citation>
    <scope>NUCLEOTIDE SEQUENCE [LARGE SCALE GENOMIC DNA]</scope>
    <source>
        <strain evidence="9">DAU221</strain>
    </source>
</reference>
<dbReference type="EMBL" id="CP014864">
    <property type="protein sequence ID" value="AMX03756.1"/>
    <property type="molecule type" value="Genomic_DNA"/>
</dbReference>
<proteinExistence type="inferred from homology"/>
<dbReference type="GO" id="GO:0003677">
    <property type="term" value="F:DNA binding"/>
    <property type="evidence" value="ECO:0007669"/>
    <property type="project" value="UniProtKB-KW"/>
</dbReference>
<sequence length="125" mass="14617">MDKVRIDKWLWAARFFKTRSLAKQAIEGGKVHADGQRLKPSKEITPGITLSIRQGWDLVEVEVLALSDQRRGADIARTLYRETEDSITRREQARAERQASNAGIRTERPNKKQRRQIHRFLREHD</sequence>
<dbReference type="PIRSF" id="PIRSF016821">
    <property type="entry name" value="HSP15"/>
    <property type="match status" value="1"/>
</dbReference>
<dbReference type="GO" id="GO:0043023">
    <property type="term" value="F:ribosomal large subunit binding"/>
    <property type="evidence" value="ECO:0007669"/>
    <property type="project" value="InterPro"/>
</dbReference>
<evidence type="ECO:0000256" key="4">
    <source>
        <dbReference type="PIRNR" id="PIRNR016821"/>
    </source>
</evidence>
<name>A0A143HQH9_MICTH</name>
<dbReference type="STRING" id="252514.A3224_15210"/>
<feature type="region of interest" description="Disordered" evidence="5">
    <location>
        <begin position="86"/>
        <end position="125"/>
    </location>
</feature>
<dbReference type="GO" id="GO:0034605">
    <property type="term" value="P:cellular response to heat"/>
    <property type="evidence" value="ECO:0007669"/>
    <property type="project" value="InterPro"/>
</dbReference>
<dbReference type="PROSITE" id="PS50889">
    <property type="entry name" value="S4"/>
    <property type="match status" value="1"/>
</dbReference>
<evidence type="ECO:0000313" key="8">
    <source>
        <dbReference type="EMBL" id="MCX2801953.1"/>
    </source>
</evidence>
<dbReference type="GO" id="GO:0003727">
    <property type="term" value="F:single-stranded RNA binding"/>
    <property type="evidence" value="ECO:0007669"/>
    <property type="project" value="InterPro"/>
</dbReference>
<keyword evidence="3 4" id="KW-0238">DNA-binding</keyword>
<dbReference type="AlphaFoldDB" id="A0A143HQH9"/>
<feature type="domain" description="RNA-binding S4" evidence="6">
    <location>
        <begin position="4"/>
        <end position="67"/>
    </location>
</feature>
<reference evidence="7" key="1">
    <citation type="submission" date="2016-03" db="EMBL/GenBank/DDBJ databases">
        <authorList>
            <person name="Ploux O."/>
        </authorList>
    </citation>
    <scope>NUCLEOTIDE SEQUENCE [LARGE SCALE GENOMIC DNA]</scope>
    <source>
        <strain evidence="7">DAU221</strain>
    </source>
</reference>
<comment type="similarity">
    <text evidence="1 4">Belongs to the HSP15 family.</text>
</comment>
<dbReference type="Pfam" id="PF01479">
    <property type="entry name" value="S4"/>
    <property type="match status" value="1"/>
</dbReference>
<evidence type="ECO:0000259" key="6">
    <source>
        <dbReference type="SMART" id="SM00363"/>
    </source>
</evidence>
<accession>A0A143HQH9</accession>
<dbReference type="SMART" id="SM00363">
    <property type="entry name" value="S4"/>
    <property type="match status" value="1"/>
</dbReference>
<dbReference type="EMBL" id="JAPHQB010000012">
    <property type="protein sequence ID" value="MCX2801953.1"/>
    <property type="molecule type" value="Genomic_DNA"/>
</dbReference>